<evidence type="ECO:0000259" key="8">
    <source>
        <dbReference type="Pfam" id="PF00004"/>
    </source>
</evidence>
<evidence type="ECO:0008006" key="11">
    <source>
        <dbReference type="Google" id="ProtNLM"/>
    </source>
</evidence>
<feature type="domain" description="Ycf2 N-terminal" evidence="9">
    <location>
        <begin position="5"/>
        <end position="281"/>
    </location>
</feature>
<dbReference type="InterPro" id="IPR027417">
    <property type="entry name" value="P-loop_NTPase"/>
</dbReference>
<dbReference type="GO" id="GO:0009536">
    <property type="term" value="C:plastid"/>
    <property type="evidence" value="ECO:0007669"/>
    <property type="project" value="UniProtKB-SubCell"/>
</dbReference>
<keyword evidence="10" id="KW-0150">Chloroplast</keyword>
<feature type="domain" description="Ycf2 N-terminal" evidence="9">
    <location>
        <begin position="570"/>
        <end position="755"/>
    </location>
</feature>
<dbReference type="Pfam" id="PF00004">
    <property type="entry name" value="AAA"/>
    <property type="match status" value="1"/>
</dbReference>
<dbReference type="SUPFAM" id="SSF52540">
    <property type="entry name" value="P-loop containing nucleoside triphosphate hydrolases"/>
    <property type="match status" value="1"/>
</dbReference>
<evidence type="ECO:0000313" key="10">
    <source>
        <dbReference type="EMBL" id="UVG40845.1"/>
    </source>
</evidence>
<dbReference type="EMBL" id="ON515479">
    <property type="protein sequence ID" value="UVG40845.1"/>
    <property type="molecule type" value="Genomic_DNA"/>
</dbReference>
<evidence type="ECO:0000256" key="7">
    <source>
        <dbReference type="SAM" id="Phobius"/>
    </source>
</evidence>
<proteinExistence type="inferred from homology"/>
<feature type="transmembrane region" description="Helical" evidence="7">
    <location>
        <begin position="1157"/>
        <end position="1180"/>
    </location>
</feature>
<protein>
    <recommendedName>
        <fullName evidence="11">Ycf2</fullName>
    </recommendedName>
</protein>
<keyword evidence="4 10" id="KW-0934">Plastid</keyword>
<evidence type="ECO:0000256" key="3">
    <source>
        <dbReference type="ARBA" id="ARBA00009361"/>
    </source>
</evidence>
<geneLocation type="chloroplast" evidence="10"/>
<feature type="transmembrane region" description="Helical" evidence="7">
    <location>
        <begin position="74"/>
        <end position="94"/>
    </location>
</feature>
<accession>A0A976UF78</accession>
<evidence type="ECO:0000256" key="2">
    <source>
        <dbReference type="ARBA" id="ARBA00004474"/>
    </source>
</evidence>
<dbReference type="GO" id="GO:0016887">
    <property type="term" value="F:ATP hydrolysis activity"/>
    <property type="evidence" value="ECO:0007669"/>
    <property type="project" value="InterPro"/>
</dbReference>
<dbReference type="InterPro" id="IPR003959">
    <property type="entry name" value="ATPase_AAA_core"/>
</dbReference>
<evidence type="ECO:0000256" key="4">
    <source>
        <dbReference type="ARBA" id="ARBA00022640"/>
    </source>
</evidence>
<evidence type="ECO:0000256" key="5">
    <source>
        <dbReference type="ARBA" id="ARBA00022741"/>
    </source>
</evidence>
<gene>
    <name evidence="10" type="primary">ycf2</name>
</gene>
<keyword evidence="5" id="KW-0547">Nucleotide-binding</keyword>
<dbReference type="InterPro" id="IPR056777">
    <property type="entry name" value="Ycf2_N"/>
</dbReference>
<feature type="transmembrane region" description="Helical" evidence="7">
    <location>
        <begin position="712"/>
        <end position="737"/>
    </location>
</feature>
<dbReference type="RefSeq" id="YP_010471506.1">
    <property type="nucleotide sequence ID" value="NC_066060.1"/>
</dbReference>
<dbReference type="Gene3D" id="3.40.50.300">
    <property type="entry name" value="P-loop containing nucleotide triphosphate hydrolases"/>
    <property type="match status" value="1"/>
</dbReference>
<feature type="domain" description="Ycf2 N-terminal" evidence="9">
    <location>
        <begin position="283"/>
        <end position="567"/>
    </location>
</feature>
<name>A0A976UF78_9ASPA</name>
<organism evidence="10">
    <name type="scientific">Gastrodia angusta</name>
    <dbReference type="NCBI Taxonomy" id="2939659"/>
    <lineage>
        <taxon>Eukaryota</taxon>
        <taxon>Viridiplantae</taxon>
        <taxon>Streptophyta</taxon>
        <taxon>Embryophyta</taxon>
        <taxon>Tracheophyta</taxon>
        <taxon>Spermatophyta</taxon>
        <taxon>Magnoliopsida</taxon>
        <taxon>Liliopsida</taxon>
        <taxon>Asparagales</taxon>
        <taxon>Orchidaceae</taxon>
        <taxon>Epidendroideae</taxon>
        <taxon>Gastrodieae</taxon>
        <taxon>Gastrodia</taxon>
    </lineage>
</organism>
<evidence type="ECO:0000256" key="1">
    <source>
        <dbReference type="ARBA" id="ARBA00002329"/>
    </source>
</evidence>
<keyword evidence="7" id="KW-1133">Transmembrane helix</keyword>
<keyword evidence="7" id="KW-0812">Transmembrane</keyword>
<dbReference type="GeneID" id="74848558"/>
<comment type="subcellular location">
    <subcellularLocation>
        <location evidence="2">Plastid</location>
    </subcellularLocation>
</comment>
<evidence type="ECO:0000259" key="9">
    <source>
        <dbReference type="Pfam" id="PF05695"/>
    </source>
</evidence>
<reference evidence="10" key="1">
    <citation type="submission" date="2022-05" db="EMBL/GenBank/DDBJ databases">
        <title>Unprecedent plastid genome of Gastrodia.</title>
        <authorList>
            <person name="Wen Y."/>
            <person name="Jin X."/>
        </authorList>
    </citation>
    <scope>NUCLEOTIDE SEQUENCE</scope>
    <source>
        <strain evidence="10">Jin X.H. 17853</strain>
    </source>
</reference>
<dbReference type="PANTHER" id="PTHR33078:SF96">
    <property type="entry name" value="OVULE PROTEIN"/>
    <property type="match status" value="1"/>
</dbReference>
<keyword evidence="6" id="KW-0067">ATP-binding</keyword>
<comment type="similarity">
    <text evidence="3">Belongs to the Ycf2 family.</text>
</comment>
<feature type="domain" description="Ycf2 N-terminal" evidence="9">
    <location>
        <begin position="770"/>
        <end position="1285"/>
    </location>
</feature>
<sequence>MERNKKKYCIFELIEMIEIHNYRYLLNSWTNYNLVGFLAKNFLQQEPFMKLFYFRNWNRIFFSRDSKSSKNRSYLVIKIIKSSLLFLLMVILLSRIQNRMIIKKKNIYFINILPIFLNYFSCKSIKDSLEESFCSYKYKRNNLKDKEVTLLPIPIKKKYISEIEFCRGLKWWRYGVVKVRRRSLSGHIFQSKRIFSEILFSLRNKDIKGIEFIFISYIDDLRYKENNLPFYYYYKKIFLNFNLEQLLEILGKKSVCYLMPAFYKKEVTIKRDKSFFQQQITKFWLNNLLLKKKYIVLFDKLNWKILSNIKEDYTSMRIRIPNKKQKEKYYYDKFIDIHNSFMNKNYEYSTRIYHTKLNKKSEKLIIWNTSFIKKEITEKESDPFNFKTFYLDRIFLEIYKRFFMKSPLEGFILNITRSIYSFLDNLYNIDNIISDLYIGSKLLNKFYRNVEHKEIGEVFKIIIYLKKEILNNMNFDLGMRSKFIGNEQIKMSSTLFYNLVNSEYILLQKRLDLFTLSITNPFLIYHMYRKYVIFSIHPYLYIYRFLKRLDTSFLLKKKLVHIVHIYYKTNIINIYKYIINLLKLRYRQFFIINRSNLIFKFKYLINKEYQRGINKSINNLTNSLTIIRYIRNKHLSNFKNKKDNKNWFDPIISQTNQTDIYINRNFYSCKKVDGINNLYNHLFFDHNNILRKLVKIVVNLLRINQARFKAKYFYELFFLFFYKSINYLFINIGNIYIHRSKIHIYIKKSMNNRFILKYMYFKINRLIKKKLKNKKEYYAKNNSPFSIIFHDQYDQDDFLETLNKISLMTYFVKSNRNIFFKNTNNLWFYHKKVLLLPKKKPSIHTYNYIYVNFLDSFILSVCKNKNIFSVSVGKKESSFLNRKILLPLKLRFFDISIIDNNLLKSGYKYKLNNSYNYLHFTNRSDDPFLRESINLLEYSSATYLKEEQIFILEKDNCKSISDRNISHFERNAISKYLILNLYSRMGLKYTSFFINNLLLPFFKNKKEQNHVICNNKYIENCKIPINFNRDKMILKRISYISRSRWDKLQAYMPCLFTLTGWTYIKSIILDSISEILLSIIQNIIYILYDTTSISNTFKFITHKLIINIQHILQHILINDTFNKILQNIILSEKYINRKIVNRKLVLSHLVSKNTGELFYFIYLFFFISGYIIFTQLLFFYQSSYELQNELEKIKSLIIPSYIMEFKKILYRYPIYKYRSELKNLSLNYFFLIITEQVENFFFCIRMLFRGDNKLRKYCNNFFVNIIPNPINRILFLKNTIFLSKKSKDLFYLINKRKNIKKDWIDDKLEIWVANNSISIFDEEERKFLVQFLTLKKDKNFLSGLTQSDHELLSKNRFSYQISEQPGVISLHYLLDMHQRDLITYRFKKYILLERHIFFSYFHKITYSKISCGFNRSNEKPFSIRLSLSYKGVLVIGSIGTGRSSLIKYLTKNPYVPLITIFISKFLGYKQKPTKFFDYFYNHADSVEDTDELDIKMLTMYTTSNLDQLGLILQFELAKEMSPCIIWIPNIHYLQMSELNYFYLGIGILDNYLFGVEDFERSSSIEKILVIASTHIPQRVDPALIAINRLNICIKIRGLIGSQQRKQFLIISYTRGFYFENKMLQAKNINTGYFAMSDLVTLSDEVLSLSITQNNSKIEINTIISASHIRNYNYISQIRSIKNNGILLYQIGRAFIKNLFIRDCLLDPISIYMKNKSCIRWNYYLYKWYFEFGTSIKRLTILFYIFSCSAGLVAKDLWSLHEEDNQIISYEFVDNEFYIVKGLLQLEMDGSMYMPECLGEFSKFYNNKITLFNRLKSKDCREWFDMRKRGYFSIFYNQFIEKNYELEFYKNEEKVISLLQFEEDFVPSIVWSPRIVRLCDNIFDCIEKRSELYLPSWNKNFYYYYYKGNDLQEKDLRLKIFESFHYQLRTKYKFSSENLKGLVASQNKFPASTSKRWFRNKKQKEHLDFLIYNLYNQRFIIRNRFFYISYTLTLSESCQYLLNMFLYNTKLFYQLRKELLKKKWIFSDEMNSLISVK</sequence>
<dbReference type="GO" id="GO:0005524">
    <property type="term" value="F:ATP binding"/>
    <property type="evidence" value="ECO:0007669"/>
    <property type="project" value="UniProtKB-KW"/>
</dbReference>
<dbReference type="PANTHER" id="PTHR33078">
    <property type="entry name" value="PROTEIN YCF2-RELATED"/>
    <property type="match status" value="1"/>
</dbReference>
<keyword evidence="7" id="KW-0472">Membrane</keyword>
<feature type="domain" description="ATPase AAA-type core" evidence="8">
    <location>
        <begin position="1432"/>
        <end position="1595"/>
    </location>
</feature>
<dbReference type="Pfam" id="PF05695">
    <property type="entry name" value="Ycf2"/>
    <property type="match status" value="4"/>
</dbReference>
<evidence type="ECO:0000256" key="6">
    <source>
        <dbReference type="ARBA" id="ARBA00022840"/>
    </source>
</evidence>
<comment type="function">
    <text evidence="1">Probable ATPase of unknown function. Its presence in a non-photosynthetic plant (Epifagus virginiana) and experiments in tobacco indicate that it has an essential function which is probably not related to photosynthesis.</text>
</comment>